<dbReference type="PROSITE" id="PS00108">
    <property type="entry name" value="PROTEIN_KINASE_ST"/>
    <property type="match status" value="1"/>
</dbReference>
<evidence type="ECO:0000256" key="1">
    <source>
        <dbReference type="ARBA" id="ARBA00022679"/>
    </source>
</evidence>
<dbReference type="Gene3D" id="3.30.200.20">
    <property type="entry name" value="Phosphorylase Kinase, domain 1"/>
    <property type="match status" value="1"/>
</dbReference>
<organism evidence="8">
    <name type="scientific">Ixodes scapularis</name>
    <name type="common">Black-legged tick</name>
    <name type="synonym">Deer tick</name>
    <dbReference type="NCBI Taxonomy" id="6945"/>
    <lineage>
        <taxon>Eukaryota</taxon>
        <taxon>Metazoa</taxon>
        <taxon>Ecdysozoa</taxon>
        <taxon>Arthropoda</taxon>
        <taxon>Chelicerata</taxon>
        <taxon>Arachnida</taxon>
        <taxon>Acari</taxon>
        <taxon>Parasitiformes</taxon>
        <taxon>Ixodida</taxon>
        <taxon>Ixodoidea</taxon>
        <taxon>Ixodidae</taxon>
        <taxon>Ixodinae</taxon>
        <taxon>Ixodes</taxon>
    </lineage>
</organism>
<dbReference type="AlphaFoldDB" id="A0A4D5RGF4"/>
<evidence type="ECO:0000256" key="2">
    <source>
        <dbReference type="ARBA" id="ARBA00022741"/>
    </source>
</evidence>
<accession>A0A4D5RGF4</accession>
<dbReference type="GeneID" id="8032615"/>
<feature type="region of interest" description="Disordered" evidence="6">
    <location>
        <begin position="367"/>
        <end position="401"/>
    </location>
</feature>
<keyword evidence="2 5" id="KW-0547">Nucleotide-binding</keyword>
<dbReference type="PROSITE" id="PS00107">
    <property type="entry name" value="PROTEIN_KINASE_ATP"/>
    <property type="match status" value="1"/>
</dbReference>
<feature type="binding site" evidence="5">
    <location>
        <position position="39"/>
    </location>
    <ligand>
        <name>ATP</name>
        <dbReference type="ChEBI" id="CHEBI:30616"/>
    </ligand>
</feature>
<dbReference type="OMA" id="CGIHKSG"/>
<dbReference type="VEuPathDB" id="VectorBase:ISCW007457"/>
<dbReference type="PANTHER" id="PTHR24348:SF22">
    <property type="entry name" value="NON-SPECIFIC SERINE_THREONINE PROTEIN KINASE"/>
    <property type="match status" value="1"/>
</dbReference>
<dbReference type="FunFam" id="1.10.510.10:FF:000493">
    <property type="entry name" value="serine/threonine-protein kinase unc-51 isoform X2"/>
    <property type="match status" value="1"/>
</dbReference>
<evidence type="ECO:0000256" key="3">
    <source>
        <dbReference type="ARBA" id="ARBA00022777"/>
    </source>
</evidence>
<dbReference type="SMART" id="SM00220">
    <property type="entry name" value="S_TKc"/>
    <property type="match status" value="1"/>
</dbReference>
<dbReference type="VEuPathDB" id="VectorBase:ISCP_016250"/>
<sequence>METVGDFEYNTKDLIGHGAFAVVYKGRYKSKPDLPVAIKSITKKNLAKSQNLLGKEIKILKELAELHHENVVALLDCKETTHHVHLVMEYCNGGDLADYLHDKGTLSENTIRLFLRQIAGAMRALNAKGIVHRDLKPQNILLCHGPRPKPAPADITLKIADFGFARFLQDGVMAATLCGSPMYMAPEVIMSLQYDAKADLWSIGTIVFQCLTGNAPFRAQTPQALKQFYEKTTNLVPRIPSGTSPELHDLLINLLKKNARERMDFDAFFLHPFLKRVAKLSSPMPVPSRRSASPEACGPAHSATPPACGGSPLSGHLPPSPQGWCGEEPALAASPVHAASKSPASSSTPPEEQDFVMVPAPLYPDYQPGRWQSVDSGSGSSKTTVAATPAMGAQAEGGSPRPSFLAVRALERSGALGVSSYRTEPIPVPSQKLAYEQMQRSLGRARSCGSSSSSVGGTALPPSPDEGPPRSPKLMQVERRDSVGSNSSDLGRRTPDFANMSPPNVQFHIGTPPSGGRRRHLSGGTPPRVRHGIPLPTVGSPLRRHVCAGNANQLAGLASLASAGANANQVLSPILGSPVGLRGLDNLNGAPAQNFAVRAMTLPEMARDPCAADHLECGIHKSGSAGGRLYDPGAFLRANLGSEQAALGSYSPTSGTAMLPFGSGDWGLHQRVSGGSGSPGPNVGGCCFPFGTSPPQGDPPNFEAPPELPEETLLDREHNETLAKLHFIEALVSCILELARTTSEPLTAALSESMLWRQWCLSAEEQVARVLGESRLGRTEQLMLYLRAAELLGSALAMARREVQAHRLHTSSQVRALTRWMRDVLGTCVSQARRLQALGAVAPRERETRDSVTNKLLYAYAMDLCRTASMGELSARTEELGPQDPNATEAQLAAAEHRREVVALTLTECFIRYQTAQILLHSLAQQMESDAERLFIGRHKEAVEKRLSLLQNNGLVYAYDCT</sequence>
<keyword evidence="4 5" id="KW-0067">ATP-binding</keyword>
<dbReference type="GO" id="GO:0010506">
    <property type="term" value="P:regulation of autophagy"/>
    <property type="evidence" value="ECO:0007669"/>
    <property type="project" value="InterPro"/>
</dbReference>
<dbReference type="Pfam" id="PF00069">
    <property type="entry name" value="Pkinase"/>
    <property type="match status" value="1"/>
</dbReference>
<dbReference type="InterPro" id="IPR017441">
    <property type="entry name" value="Protein_kinase_ATP_BS"/>
</dbReference>
<dbReference type="InterPro" id="IPR045269">
    <property type="entry name" value="Atg1-like"/>
</dbReference>
<feature type="domain" description="Protein kinase" evidence="7">
    <location>
        <begin position="9"/>
        <end position="274"/>
    </location>
</feature>
<dbReference type="PROSITE" id="PS50011">
    <property type="entry name" value="PROTEIN_KINASE_DOM"/>
    <property type="match status" value="1"/>
</dbReference>
<dbReference type="OrthoDB" id="346907at2759"/>
<evidence type="ECO:0000256" key="5">
    <source>
        <dbReference type="PROSITE-ProRule" id="PRU10141"/>
    </source>
</evidence>
<reference evidence="8" key="1">
    <citation type="submission" date="2019-04" db="EMBL/GenBank/DDBJ databases">
        <title>An insight into the mialome of Ixodes scapularis.</title>
        <authorList>
            <person name="Ribeiro J.M."/>
            <person name="Mather T.N."/>
            <person name="Karim S."/>
        </authorList>
    </citation>
    <scope>NUCLEOTIDE SEQUENCE</scope>
</reference>
<evidence type="ECO:0000313" key="8">
    <source>
        <dbReference type="EMBL" id="MOY36222.1"/>
    </source>
</evidence>
<feature type="compositionally biased region" description="Polar residues" evidence="6">
    <location>
        <begin position="373"/>
        <end position="386"/>
    </location>
</feature>
<feature type="region of interest" description="Disordered" evidence="6">
    <location>
        <begin position="439"/>
        <end position="534"/>
    </location>
</feature>
<feature type="non-terminal residue" evidence="8">
    <location>
        <position position="962"/>
    </location>
</feature>
<evidence type="ECO:0000259" key="7">
    <source>
        <dbReference type="PROSITE" id="PS50011"/>
    </source>
</evidence>
<dbReference type="RefSeq" id="XP_029826153.2">
    <property type="nucleotide sequence ID" value="XM_029970293.4"/>
</dbReference>
<keyword evidence="1" id="KW-0808">Transferase</keyword>
<dbReference type="SUPFAM" id="SSF56112">
    <property type="entry name" value="Protein kinase-like (PK-like)"/>
    <property type="match status" value="1"/>
</dbReference>
<dbReference type="CDD" id="cd14120">
    <property type="entry name" value="STKc_ULK1_2-like"/>
    <property type="match status" value="1"/>
</dbReference>
<feature type="region of interest" description="Disordered" evidence="6">
    <location>
        <begin position="283"/>
        <end position="328"/>
    </location>
</feature>
<dbReference type="CTD" id="39454"/>
<dbReference type="GO" id="GO:0006914">
    <property type="term" value="P:autophagy"/>
    <property type="evidence" value="ECO:0007669"/>
    <property type="project" value="UniProtKB-ARBA"/>
</dbReference>
<dbReference type="Gene3D" id="1.10.510.10">
    <property type="entry name" value="Transferase(Phosphotransferase) domain 1"/>
    <property type="match status" value="1"/>
</dbReference>
<dbReference type="GO" id="GO:0005524">
    <property type="term" value="F:ATP binding"/>
    <property type="evidence" value="ECO:0007669"/>
    <property type="project" value="UniProtKB-UniRule"/>
</dbReference>
<dbReference type="PANTHER" id="PTHR24348">
    <property type="entry name" value="SERINE/THREONINE-PROTEIN KINASE UNC-51-RELATED"/>
    <property type="match status" value="1"/>
</dbReference>
<evidence type="ECO:0000256" key="4">
    <source>
        <dbReference type="ARBA" id="ARBA00022840"/>
    </source>
</evidence>
<dbReference type="VEuPathDB" id="VectorBase:ISCI007457"/>
<dbReference type="FunFam" id="3.30.200.20:FF:000149">
    <property type="entry name" value="serine/threonine-protein kinase unc-51 isoform X1"/>
    <property type="match status" value="1"/>
</dbReference>
<dbReference type="InterPro" id="IPR000719">
    <property type="entry name" value="Prot_kinase_dom"/>
</dbReference>
<feature type="compositionally biased region" description="Low complexity" evidence="6">
    <location>
        <begin position="440"/>
        <end position="457"/>
    </location>
</feature>
<protein>
    <submittedName>
        <fullName evidence="8">Putative serine/threonine-protein kinase unc-51 isoform x3</fullName>
    </submittedName>
</protein>
<keyword evidence="3 8" id="KW-0418">Kinase</keyword>
<evidence type="ECO:0000256" key="6">
    <source>
        <dbReference type="SAM" id="MobiDB-lite"/>
    </source>
</evidence>
<dbReference type="KEGG" id="isc:8032615"/>
<dbReference type="InterPro" id="IPR011009">
    <property type="entry name" value="Kinase-like_dom_sf"/>
</dbReference>
<dbReference type="InterPro" id="IPR008271">
    <property type="entry name" value="Ser/Thr_kinase_AS"/>
</dbReference>
<name>A0A4D5RGF4_IXOSC</name>
<dbReference type="VEuPathDB" id="VectorBase:ISCW007456"/>
<proteinExistence type="predicted"/>
<dbReference type="EMBL" id="GHJT01002251">
    <property type="protein sequence ID" value="MOY36222.1"/>
    <property type="molecule type" value="Transcribed_RNA"/>
</dbReference>
<feature type="compositionally biased region" description="Pro residues" evidence="6">
    <location>
        <begin position="461"/>
        <end position="471"/>
    </location>
</feature>
<dbReference type="VEuPathDB" id="VectorBase:ISCI007456"/>
<dbReference type="GO" id="GO:0004674">
    <property type="term" value="F:protein serine/threonine kinase activity"/>
    <property type="evidence" value="ECO:0007669"/>
    <property type="project" value="InterPro"/>
</dbReference>